<accession>Q5YSL7</accession>
<dbReference type="STRING" id="247156.NFA_39760"/>
<feature type="transmembrane region" description="Helical" evidence="1">
    <location>
        <begin position="22"/>
        <end position="45"/>
    </location>
</feature>
<sequence length="47" mass="4840">MQYTQRPVRQGASNMQTVLPRIAALIAAPILVAAGALIAPIIAAARA</sequence>
<dbReference type="KEGG" id="nfa:NFA_39760"/>
<keyword evidence="1" id="KW-0812">Transmembrane</keyword>
<name>Q5YSL7_NOCFA</name>
<proteinExistence type="predicted"/>
<dbReference type="HOGENOM" id="CLU_3170814_0_0_11"/>
<keyword evidence="1" id="KW-0472">Membrane</keyword>
<evidence type="ECO:0000256" key="1">
    <source>
        <dbReference type="SAM" id="Phobius"/>
    </source>
</evidence>
<reference evidence="2 3" key="1">
    <citation type="journal article" date="2004" name="Proc. Natl. Acad. Sci. U.S.A.">
        <title>The complete genomic sequence of Nocardia farcinica IFM 10152.</title>
        <authorList>
            <person name="Ishikawa J."/>
            <person name="Yamashita A."/>
            <person name="Mikami Y."/>
            <person name="Hoshino Y."/>
            <person name="Kurita H."/>
            <person name="Hotta K."/>
            <person name="Shiba T."/>
            <person name="Hattori M."/>
        </authorList>
    </citation>
    <scope>NUCLEOTIDE SEQUENCE [LARGE SCALE GENOMIC DNA]</scope>
    <source>
        <strain evidence="2 3">IFM 10152</strain>
    </source>
</reference>
<keyword evidence="1" id="KW-1133">Transmembrane helix</keyword>
<gene>
    <name evidence="2" type="ordered locus">NFA_39760</name>
</gene>
<organism evidence="2 3">
    <name type="scientific">Nocardia farcinica (strain IFM 10152)</name>
    <dbReference type="NCBI Taxonomy" id="247156"/>
    <lineage>
        <taxon>Bacteria</taxon>
        <taxon>Bacillati</taxon>
        <taxon>Actinomycetota</taxon>
        <taxon>Actinomycetes</taxon>
        <taxon>Mycobacteriales</taxon>
        <taxon>Nocardiaceae</taxon>
        <taxon>Nocardia</taxon>
    </lineage>
</organism>
<protein>
    <submittedName>
        <fullName evidence="2">Uncharacterized protein</fullName>
    </submittedName>
</protein>
<evidence type="ECO:0000313" key="2">
    <source>
        <dbReference type="EMBL" id="BAD58824.1"/>
    </source>
</evidence>
<dbReference type="AlphaFoldDB" id="Q5YSL7"/>
<evidence type="ECO:0000313" key="3">
    <source>
        <dbReference type="Proteomes" id="UP000006820"/>
    </source>
</evidence>
<keyword evidence="3" id="KW-1185">Reference proteome</keyword>
<dbReference type="Proteomes" id="UP000006820">
    <property type="component" value="Chromosome"/>
</dbReference>
<dbReference type="EMBL" id="AP006618">
    <property type="protein sequence ID" value="BAD58824.1"/>
    <property type="molecule type" value="Genomic_DNA"/>
</dbReference>